<feature type="binding site" evidence="12">
    <location>
        <position position="185"/>
    </location>
    <ligand>
        <name>ATP</name>
        <dbReference type="ChEBI" id="CHEBI:30616"/>
    </ligand>
</feature>
<dbReference type="HAMAP" id="MF_01987">
    <property type="entry name" value="Ribokinase"/>
    <property type="match status" value="1"/>
</dbReference>
<evidence type="ECO:0000256" key="2">
    <source>
        <dbReference type="ARBA" id="ARBA00012035"/>
    </source>
</evidence>
<keyword evidence="7 12" id="KW-0418">Kinase</keyword>
<comment type="similarity">
    <text evidence="12">Belongs to the carbohydrate kinase PfkB family. Ribokinase subfamily.</text>
</comment>
<dbReference type="GO" id="GO:0046872">
    <property type="term" value="F:metal ion binding"/>
    <property type="evidence" value="ECO:0007669"/>
    <property type="project" value="UniProtKB-KW"/>
</dbReference>
<name>A0A9X2MP19_9BACL</name>
<comment type="pathway">
    <text evidence="12">Carbohydrate metabolism; D-ribose degradation; D-ribose 5-phosphate from beta-D-ribopyranose: step 2/2.</text>
</comment>
<evidence type="ECO:0000256" key="12">
    <source>
        <dbReference type="HAMAP-Rule" id="MF_01987"/>
    </source>
</evidence>
<feature type="binding site" evidence="12">
    <location>
        <begin position="252"/>
        <end position="253"/>
    </location>
    <ligand>
        <name>ATP</name>
        <dbReference type="ChEBI" id="CHEBI:30616"/>
    </ligand>
</feature>
<evidence type="ECO:0000256" key="3">
    <source>
        <dbReference type="ARBA" id="ARBA00016943"/>
    </source>
</evidence>
<gene>
    <name evidence="12 14" type="primary">rbsK</name>
    <name evidence="14" type="ORF">NQZ67_08040</name>
</gene>
<dbReference type="GO" id="GO:0019303">
    <property type="term" value="P:D-ribose catabolic process"/>
    <property type="evidence" value="ECO:0007669"/>
    <property type="project" value="UniProtKB-UniRule"/>
</dbReference>
<evidence type="ECO:0000259" key="13">
    <source>
        <dbReference type="Pfam" id="PF00294"/>
    </source>
</evidence>
<comment type="cofactor">
    <cofactor evidence="12">
        <name>Mg(2+)</name>
        <dbReference type="ChEBI" id="CHEBI:18420"/>
    </cofactor>
    <text evidence="12">Requires a divalent cation, most likely magnesium in vivo, as an electrophilic catalyst to aid phosphoryl group transfer. It is the chelate of the metal and the nucleotide that is the actual substrate.</text>
</comment>
<keyword evidence="4 12" id="KW-0808">Transferase</keyword>
<dbReference type="EC" id="2.7.1.15" evidence="2 12"/>
<keyword evidence="12" id="KW-0963">Cytoplasm</keyword>
<evidence type="ECO:0000256" key="11">
    <source>
        <dbReference type="ARBA" id="ARBA00023277"/>
    </source>
</evidence>
<dbReference type="Proteomes" id="UP001141950">
    <property type="component" value="Unassembled WGS sequence"/>
</dbReference>
<dbReference type="AlphaFoldDB" id="A0A9X2MP19"/>
<evidence type="ECO:0000256" key="10">
    <source>
        <dbReference type="ARBA" id="ARBA00022958"/>
    </source>
</evidence>
<dbReference type="PROSITE" id="PS00584">
    <property type="entry name" value="PFKB_KINASES_2"/>
    <property type="match status" value="1"/>
</dbReference>
<keyword evidence="11 12" id="KW-0119">Carbohydrate metabolism</keyword>
<comment type="catalytic activity">
    <reaction evidence="12">
        <text>D-ribose + ATP = D-ribose 5-phosphate + ADP + H(+)</text>
        <dbReference type="Rhea" id="RHEA:13697"/>
        <dbReference type="ChEBI" id="CHEBI:15378"/>
        <dbReference type="ChEBI" id="CHEBI:30616"/>
        <dbReference type="ChEBI" id="CHEBI:47013"/>
        <dbReference type="ChEBI" id="CHEBI:78346"/>
        <dbReference type="ChEBI" id="CHEBI:456216"/>
        <dbReference type="EC" id="2.7.1.15"/>
    </reaction>
</comment>
<dbReference type="Pfam" id="PF00294">
    <property type="entry name" value="PfkB"/>
    <property type="match status" value="1"/>
</dbReference>
<dbReference type="SUPFAM" id="SSF53613">
    <property type="entry name" value="Ribokinase-like"/>
    <property type="match status" value="1"/>
</dbReference>
<dbReference type="CDD" id="cd01174">
    <property type="entry name" value="ribokinase"/>
    <property type="match status" value="1"/>
</dbReference>
<sequence>MTKPRIAVVGSLNMDIVVSMPRLPRLGETIGGNEVHYVPGGKGANQALACSRLTAETILIGCVGADLFGSTIREQMVRNGVSLEAIEMLEGTSTGTAHISHTPEDNCIVVVSGANGLCTADLVQRQARLLQEQQIVLAQLEIPMESVAAAFEIAKAAGASTILNPAPASALPEQLLGLTDYLTPNESEWTLLYGSEPRSEEELERSLQDWSSRYGCTVIVTRGESGSSFLVDGRLQTVPASRVNVVDTTGAGDCFNAALAYGLATGRSLGEAVQLAVKAASLSVQTFGAQDGMPTLAEVEAFQA</sequence>
<keyword evidence="10 12" id="KW-0630">Potassium</keyword>
<evidence type="ECO:0000256" key="1">
    <source>
        <dbReference type="ARBA" id="ARBA00005380"/>
    </source>
</evidence>
<keyword evidence="8 12" id="KW-0067">ATP-binding</keyword>
<keyword evidence="15" id="KW-1185">Reference proteome</keyword>
<feature type="binding site" evidence="12">
    <location>
        <position position="283"/>
    </location>
    <ligand>
        <name>K(+)</name>
        <dbReference type="ChEBI" id="CHEBI:29103"/>
    </ligand>
</feature>
<evidence type="ECO:0000256" key="5">
    <source>
        <dbReference type="ARBA" id="ARBA00022723"/>
    </source>
</evidence>
<feature type="binding site" evidence="12">
    <location>
        <position position="288"/>
    </location>
    <ligand>
        <name>K(+)</name>
        <dbReference type="ChEBI" id="CHEBI:29103"/>
    </ligand>
</feature>
<feature type="binding site" evidence="12">
    <location>
        <position position="247"/>
    </location>
    <ligand>
        <name>K(+)</name>
        <dbReference type="ChEBI" id="CHEBI:29103"/>
    </ligand>
</feature>
<feature type="binding site" evidence="12">
    <location>
        <begin position="13"/>
        <end position="15"/>
    </location>
    <ligand>
        <name>substrate</name>
    </ligand>
</feature>
<dbReference type="Gene3D" id="3.40.1190.20">
    <property type="match status" value="1"/>
</dbReference>
<protein>
    <recommendedName>
        <fullName evidence="3 12">Ribokinase</fullName>
        <shortName evidence="12">RK</shortName>
        <ecNumber evidence="2 12">2.7.1.15</ecNumber>
    </recommendedName>
</protein>
<keyword evidence="6 12" id="KW-0547">Nucleotide-binding</keyword>
<evidence type="ECO:0000256" key="9">
    <source>
        <dbReference type="ARBA" id="ARBA00022842"/>
    </source>
</evidence>
<evidence type="ECO:0000256" key="4">
    <source>
        <dbReference type="ARBA" id="ARBA00022679"/>
    </source>
</evidence>
<dbReference type="GO" id="GO:0005524">
    <property type="term" value="F:ATP binding"/>
    <property type="evidence" value="ECO:0007669"/>
    <property type="project" value="UniProtKB-UniRule"/>
</dbReference>
<keyword evidence="9 12" id="KW-0460">Magnesium</keyword>
<comment type="function">
    <text evidence="12">Catalyzes the phosphorylation of ribose at O-5 in a reaction requiring ATP and magnesium. The resulting D-ribose-5-phosphate can then be used either for sythesis of nucleotides, histidine, and tryptophan, or as a component of the pentose phosphate pathway.</text>
</comment>
<comment type="activity regulation">
    <text evidence="12">Activated by a monovalent cation that binds near, but not in, the active site. The most likely occupant of the site in vivo is potassium. Ion binding induces a conformational change that may alter substrate affinity.</text>
</comment>
<comment type="subcellular location">
    <subcellularLocation>
        <location evidence="12">Cytoplasm</location>
    </subcellularLocation>
</comment>
<comment type="similarity">
    <text evidence="1">Belongs to the carbohydrate kinase pfkB family.</text>
</comment>
<dbReference type="InterPro" id="IPR002139">
    <property type="entry name" value="Ribo/fructo_kinase"/>
</dbReference>
<accession>A0A9X2MP19</accession>
<dbReference type="PRINTS" id="PR00990">
    <property type="entry name" value="RIBOKINASE"/>
</dbReference>
<proteinExistence type="inferred from homology"/>
<organism evidence="14 15">
    <name type="scientific">Paenibacillus soyae</name>
    <dbReference type="NCBI Taxonomy" id="2969249"/>
    <lineage>
        <taxon>Bacteria</taxon>
        <taxon>Bacillati</taxon>
        <taxon>Bacillota</taxon>
        <taxon>Bacilli</taxon>
        <taxon>Bacillales</taxon>
        <taxon>Paenibacillaceae</taxon>
        <taxon>Paenibacillus</taxon>
    </lineage>
</organism>
<feature type="binding site" evidence="12">
    <location>
        <position position="249"/>
    </location>
    <ligand>
        <name>K(+)</name>
        <dbReference type="ChEBI" id="CHEBI:29103"/>
    </ligand>
</feature>
<feature type="binding site" evidence="12">
    <location>
        <position position="286"/>
    </location>
    <ligand>
        <name>K(+)</name>
        <dbReference type="ChEBI" id="CHEBI:29103"/>
    </ligand>
</feature>
<dbReference type="InterPro" id="IPR002173">
    <property type="entry name" value="Carboh/pur_kinase_PfkB_CS"/>
</dbReference>
<evidence type="ECO:0000313" key="15">
    <source>
        <dbReference type="Proteomes" id="UP001141950"/>
    </source>
</evidence>
<dbReference type="InterPro" id="IPR011611">
    <property type="entry name" value="PfkB_dom"/>
</dbReference>
<feature type="binding site" evidence="12">
    <location>
        <begin position="221"/>
        <end position="226"/>
    </location>
    <ligand>
        <name>ATP</name>
        <dbReference type="ChEBI" id="CHEBI:30616"/>
    </ligand>
</feature>
<evidence type="ECO:0000313" key="14">
    <source>
        <dbReference type="EMBL" id="MCR2803830.1"/>
    </source>
</evidence>
<feature type="binding site" evidence="12">
    <location>
        <position position="141"/>
    </location>
    <ligand>
        <name>substrate</name>
    </ligand>
</feature>
<comment type="subunit">
    <text evidence="12">Homodimer.</text>
</comment>
<dbReference type="InterPro" id="IPR029056">
    <property type="entry name" value="Ribokinase-like"/>
</dbReference>
<dbReference type="RefSeq" id="WP_257444429.1">
    <property type="nucleotide sequence ID" value="NZ_JANIPJ010000004.1"/>
</dbReference>
<evidence type="ECO:0000256" key="8">
    <source>
        <dbReference type="ARBA" id="ARBA00022840"/>
    </source>
</evidence>
<comment type="caution">
    <text evidence="12">Lacks conserved residue(s) required for the propagation of feature annotation.</text>
</comment>
<dbReference type="GO" id="GO:0004747">
    <property type="term" value="F:ribokinase activity"/>
    <property type="evidence" value="ECO:0007669"/>
    <property type="project" value="UniProtKB-UniRule"/>
</dbReference>
<feature type="domain" description="Carbohydrate kinase PfkB" evidence="13">
    <location>
        <begin position="5"/>
        <end position="295"/>
    </location>
</feature>
<dbReference type="NCBIfam" id="TIGR02152">
    <property type="entry name" value="D_ribokin_bact"/>
    <property type="match status" value="1"/>
</dbReference>
<feature type="binding site" evidence="12">
    <location>
        <position position="253"/>
    </location>
    <ligand>
        <name>substrate</name>
    </ligand>
</feature>
<keyword evidence="5 12" id="KW-0479">Metal-binding</keyword>
<feature type="binding site" evidence="12">
    <location>
        <begin position="41"/>
        <end position="45"/>
    </location>
    <ligand>
        <name>substrate</name>
    </ligand>
</feature>
<evidence type="ECO:0000256" key="6">
    <source>
        <dbReference type="ARBA" id="ARBA00022741"/>
    </source>
</evidence>
<dbReference type="PANTHER" id="PTHR10584">
    <property type="entry name" value="SUGAR KINASE"/>
    <property type="match status" value="1"/>
</dbReference>
<comment type="caution">
    <text evidence="14">The sequence shown here is derived from an EMBL/GenBank/DDBJ whole genome shotgun (WGS) entry which is preliminary data.</text>
</comment>
<dbReference type="InterPro" id="IPR011877">
    <property type="entry name" value="Ribokinase"/>
</dbReference>
<feature type="active site" description="Proton acceptor" evidence="12">
    <location>
        <position position="253"/>
    </location>
</feature>
<reference evidence="14" key="1">
    <citation type="submission" date="2022-08" db="EMBL/GenBank/DDBJ databases">
        <title>The genomic sequence of strain Paenibacillus sp. SCIV0701.</title>
        <authorList>
            <person name="Zhao H."/>
        </authorList>
    </citation>
    <scope>NUCLEOTIDE SEQUENCE</scope>
    <source>
        <strain evidence="14">SCIV0701</strain>
    </source>
</reference>
<dbReference type="PANTHER" id="PTHR10584:SF166">
    <property type="entry name" value="RIBOKINASE"/>
    <property type="match status" value="1"/>
</dbReference>
<dbReference type="GO" id="GO:0005829">
    <property type="term" value="C:cytosol"/>
    <property type="evidence" value="ECO:0007669"/>
    <property type="project" value="TreeGrafter"/>
</dbReference>
<evidence type="ECO:0000256" key="7">
    <source>
        <dbReference type="ARBA" id="ARBA00022777"/>
    </source>
</evidence>
<dbReference type="EMBL" id="JANIPJ010000004">
    <property type="protein sequence ID" value="MCR2803830.1"/>
    <property type="molecule type" value="Genomic_DNA"/>
</dbReference>